<proteinExistence type="inferred from homology"/>
<reference evidence="3" key="2">
    <citation type="submission" date="2021-08" db="EMBL/GenBank/DDBJ databases">
        <authorList>
            <person name="Gostincar C."/>
            <person name="Sun X."/>
            <person name="Song Z."/>
            <person name="Gunde-Cimerman N."/>
        </authorList>
    </citation>
    <scope>NUCLEOTIDE SEQUENCE</scope>
    <source>
        <strain evidence="3">EXF-8016</strain>
    </source>
</reference>
<dbReference type="OrthoDB" id="47007at2759"/>
<dbReference type="Proteomes" id="UP000767238">
    <property type="component" value="Unassembled WGS sequence"/>
</dbReference>
<dbReference type="InterPro" id="IPR051019">
    <property type="entry name" value="VLCFA-Steroid_DH"/>
</dbReference>
<dbReference type="InterPro" id="IPR036291">
    <property type="entry name" value="NAD(P)-bd_dom_sf"/>
</dbReference>
<name>A0A9P8K251_AURME</name>
<dbReference type="GO" id="GO:0005783">
    <property type="term" value="C:endoplasmic reticulum"/>
    <property type="evidence" value="ECO:0007669"/>
    <property type="project" value="TreeGrafter"/>
</dbReference>
<comment type="similarity">
    <text evidence="1">Belongs to the short-chain dehydrogenases/reductases (SDR) family.</text>
</comment>
<dbReference type="Gene3D" id="3.40.50.720">
    <property type="entry name" value="NAD(P)-binding Rossmann-like Domain"/>
    <property type="match status" value="1"/>
</dbReference>
<evidence type="ECO:0000256" key="1">
    <source>
        <dbReference type="ARBA" id="ARBA00006484"/>
    </source>
</evidence>
<dbReference type="PANTHER" id="PTHR43899:SF13">
    <property type="entry name" value="RH59310P"/>
    <property type="match status" value="1"/>
</dbReference>
<sequence length="313" mass="33890">MTANTMSLSSTLEYLGAATALLLTYRAISFCSIYLKPSTLHRYNPSGHSWALVTGSTAGIGEGFAHALCAKSFNVVLHGRDTKKLSALKSTLSQKYPNVQIKTVIADVFDIDVDIASIVKTCEDLSGPLTLLVNNVGGAPLSPSYGTLAEVDASYVDKMINLNSRFPTQLTRALLPLLSQNSPALVMSTCSITGFRGLPYLSVYSASKAFNYALNESLASELKAEKKDVEALAIVIANVVSGGNKTTEGAFTCTGLQMAEFSLDRVGCGQTAVFGWWRHAVQWWCMSLLPEWLTDKILIGVMKERRIEEQKGE</sequence>
<dbReference type="PIRSF" id="PIRSF000126">
    <property type="entry name" value="11-beta-HSD1"/>
    <property type="match status" value="1"/>
</dbReference>
<dbReference type="InterPro" id="IPR002347">
    <property type="entry name" value="SDR_fam"/>
</dbReference>
<dbReference type="EMBL" id="JAHFYH010000096">
    <property type="protein sequence ID" value="KAH0213463.1"/>
    <property type="molecule type" value="Genomic_DNA"/>
</dbReference>
<gene>
    <name evidence="3" type="ORF">KCV03_g8885</name>
</gene>
<feature type="non-terminal residue" evidence="3">
    <location>
        <position position="313"/>
    </location>
</feature>
<organism evidence="3 4">
    <name type="scientific">Aureobasidium melanogenum</name>
    <name type="common">Aureobasidium pullulans var. melanogenum</name>
    <dbReference type="NCBI Taxonomy" id="46634"/>
    <lineage>
        <taxon>Eukaryota</taxon>
        <taxon>Fungi</taxon>
        <taxon>Dikarya</taxon>
        <taxon>Ascomycota</taxon>
        <taxon>Pezizomycotina</taxon>
        <taxon>Dothideomycetes</taxon>
        <taxon>Dothideomycetidae</taxon>
        <taxon>Dothideales</taxon>
        <taxon>Saccotheciaceae</taxon>
        <taxon>Aureobasidium</taxon>
    </lineage>
</organism>
<dbReference type="PANTHER" id="PTHR43899">
    <property type="entry name" value="RH59310P"/>
    <property type="match status" value="1"/>
</dbReference>
<protein>
    <submittedName>
        <fullName evidence="3">Short chain dehydrogenase/reductase</fullName>
    </submittedName>
</protein>
<evidence type="ECO:0000313" key="4">
    <source>
        <dbReference type="Proteomes" id="UP000767238"/>
    </source>
</evidence>
<dbReference type="AlphaFoldDB" id="A0A9P8K251"/>
<dbReference type="GO" id="GO:0016491">
    <property type="term" value="F:oxidoreductase activity"/>
    <property type="evidence" value="ECO:0007669"/>
    <property type="project" value="UniProtKB-KW"/>
</dbReference>
<reference evidence="3" key="1">
    <citation type="journal article" date="2021" name="J Fungi (Basel)">
        <title>Virulence traits and population genomics of the black yeast Aureobasidium melanogenum.</title>
        <authorList>
            <person name="Cernosa A."/>
            <person name="Sun X."/>
            <person name="Gostincar C."/>
            <person name="Fang C."/>
            <person name="Gunde-Cimerman N."/>
            <person name="Song Z."/>
        </authorList>
    </citation>
    <scope>NUCLEOTIDE SEQUENCE</scope>
    <source>
        <strain evidence="3">EXF-8016</strain>
    </source>
</reference>
<dbReference type="SUPFAM" id="SSF51735">
    <property type="entry name" value="NAD(P)-binding Rossmann-fold domains"/>
    <property type="match status" value="1"/>
</dbReference>
<evidence type="ECO:0000313" key="3">
    <source>
        <dbReference type="EMBL" id="KAH0213463.1"/>
    </source>
</evidence>
<comment type="caution">
    <text evidence="3">The sequence shown here is derived from an EMBL/GenBank/DDBJ whole genome shotgun (WGS) entry which is preliminary data.</text>
</comment>
<dbReference type="Pfam" id="PF00106">
    <property type="entry name" value="adh_short"/>
    <property type="match status" value="1"/>
</dbReference>
<dbReference type="PRINTS" id="PR00081">
    <property type="entry name" value="GDHRDH"/>
</dbReference>
<keyword evidence="2" id="KW-0560">Oxidoreductase</keyword>
<accession>A0A9P8K251</accession>
<evidence type="ECO:0000256" key="2">
    <source>
        <dbReference type="ARBA" id="ARBA00023002"/>
    </source>
</evidence>